<sequence length="69" mass="8198">MGVGSAVQKEDIGVNRLNHNLIWIIQNLIQLKQKSENKPPLLHCLAELWLQGLRLWILAMGFFFYYYYF</sequence>
<comment type="caution">
    <text evidence="2">The sequence shown here is derived from an EMBL/GenBank/DDBJ whole genome shotgun (WGS) entry which is preliminary data.</text>
</comment>
<organism evidence="2 3">
    <name type="scientific">Grus japonensis</name>
    <name type="common">Japanese crane</name>
    <name type="synonym">Red-crowned crane</name>
    <dbReference type="NCBI Taxonomy" id="30415"/>
    <lineage>
        <taxon>Eukaryota</taxon>
        <taxon>Metazoa</taxon>
        <taxon>Chordata</taxon>
        <taxon>Craniata</taxon>
        <taxon>Vertebrata</taxon>
        <taxon>Euteleostomi</taxon>
        <taxon>Archelosauria</taxon>
        <taxon>Archosauria</taxon>
        <taxon>Dinosauria</taxon>
        <taxon>Saurischia</taxon>
        <taxon>Theropoda</taxon>
        <taxon>Coelurosauria</taxon>
        <taxon>Aves</taxon>
        <taxon>Neognathae</taxon>
        <taxon>Neoaves</taxon>
        <taxon>Gruiformes</taxon>
        <taxon>Gruidae</taxon>
        <taxon>Grus</taxon>
    </lineage>
</organism>
<proteinExistence type="predicted"/>
<evidence type="ECO:0000313" key="3">
    <source>
        <dbReference type="Proteomes" id="UP001623348"/>
    </source>
</evidence>
<evidence type="ECO:0000256" key="1">
    <source>
        <dbReference type="SAM" id="Phobius"/>
    </source>
</evidence>
<evidence type="ECO:0000313" key="2">
    <source>
        <dbReference type="EMBL" id="GAB0189074.1"/>
    </source>
</evidence>
<gene>
    <name evidence="2" type="ORF">GRJ2_001372700</name>
</gene>
<keyword evidence="1" id="KW-0472">Membrane</keyword>
<name>A0ABC9WUE9_GRUJA</name>
<feature type="transmembrane region" description="Helical" evidence="1">
    <location>
        <begin position="48"/>
        <end position="68"/>
    </location>
</feature>
<protein>
    <submittedName>
        <fullName evidence="2">Uncharacterized protein</fullName>
    </submittedName>
</protein>
<dbReference type="EMBL" id="BAAFJT010000004">
    <property type="protein sequence ID" value="GAB0189074.1"/>
    <property type="molecule type" value="Genomic_DNA"/>
</dbReference>
<keyword evidence="3" id="KW-1185">Reference proteome</keyword>
<keyword evidence="1" id="KW-1133">Transmembrane helix</keyword>
<dbReference type="AlphaFoldDB" id="A0ABC9WUE9"/>
<accession>A0ABC9WUE9</accession>
<dbReference type="Proteomes" id="UP001623348">
    <property type="component" value="Unassembled WGS sequence"/>
</dbReference>
<reference evidence="2 3" key="1">
    <citation type="submission" date="2024-06" db="EMBL/GenBank/DDBJ databases">
        <title>The draft genome of Grus japonensis, version 3.</title>
        <authorList>
            <person name="Nabeshima K."/>
            <person name="Suzuki S."/>
            <person name="Onuma M."/>
        </authorList>
    </citation>
    <scope>NUCLEOTIDE SEQUENCE [LARGE SCALE GENOMIC DNA]</scope>
    <source>
        <strain evidence="2 3">451A</strain>
    </source>
</reference>
<keyword evidence="1" id="KW-0812">Transmembrane</keyword>